<dbReference type="Gene3D" id="1.10.287.1490">
    <property type="match status" value="1"/>
</dbReference>
<evidence type="ECO:0000313" key="3">
    <source>
        <dbReference type="EMBL" id="KKL47907.1"/>
    </source>
</evidence>
<evidence type="ECO:0000256" key="1">
    <source>
        <dbReference type="SAM" id="Coils"/>
    </source>
</evidence>
<feature type="coiled-coil region" evidence="1">
    <location>
        <begin position="138"/>
        <end position="215"/>
    </location>
</feature>
<name>A0A0F9F9Y3_9ZZZZ</name>
<reference evidence="3" key="1">
    <citation type="journal article" date="2015" name="Nature">
        <title>Complex archaea that bridge the gap between prokaryotes and eukaryotes.</title>
        <authorList>
            <person name="Spang A."/>
            <person name="Saw J.H."/>
            <person name="Jorgensen S.L."/>
            <person name="Zaremba-Niedzwiedzka K."/>
            <person name="Martijn J."/>
            <person name="Lind A.E."/>
            <person name="van Eijk R."/>
            <person name="Schleper C."/>
            <person name="Guy L."/>
            <person name="Ettema T.J."/>
        </authorList>
    </citation>
    <scope>NUCLEOTIDE SEQUENCE</scope>
</reference>
<protein>
    <recommendedName>
        <fullName evidence="4">Zinc-hook domain-containing protein</fullName>
    </recommendedName>
</protein>
<evidence type="ECO:0000256" key="2">
    <source>
        <dbReference type="SAM" id="MobiDB-lite"/>
    </source>
</evidence>
<dbReference type="EMBL" id="LAZR01033500">
    <property type="protein sequence ID" value="KKL47907.1"/>
    <property type="molecule type" value="Genomic_DNA"/>
</dbReference>
<feature type="region of interest" description="Disordered" evidence="2">
    <location>
        <begin position="265"/>
        <end position="284"/>
    </location>
</feature>
<evidence type="ECO:0008006" key="4">
    <source>
        <dbReference type="Google" id="ProtNLM"/>
    </source>
</evidence>
<gene>
    <name evidence="3" type="ORF">LCGC14_2330860</name>
</gene>
<proteinExistence type="predicted"/>
<dbReference type="AlphaFoldDB" id="A0A0F9F9Y3"/>
<sequence>MDGVPISEAKFKGRMNDMIDEEAFKLVTLPSYFNSLKWQDRRRILLDVCGDVDDSEVILSDDALSTLPSILAGRPLEDKRKMIDAEKRKINDRLKEIPARIDELTKTLPTEAKNRGAIMAYIAHIENKIEKIKDNTELAALRKQLANAEVALSEAKAKERQKTDKANAGIEEKIFKIKSEIRGLEREIGEAEIEIKDWEKAIKKNEENMAGLRTRYAVVAAKDQPYEQICPTCNQPLPKDQIVEARGKFNALKALELKGINGDGKELKVQNEEHQGQIRETTHT</sequence>
<organism evidence="3">
    <name type="scientific">marine sediment metagenome</name>
    <dbReference type="NCBI Taxonomy" id="412755"/>
    <lineage>
        <taxon>unclassified sequences</taxon>
        <taxon>metagenomes</taxon>
        <taxon>ecological metagenomes</taxon>
    </lineage>
</organism>
<keyword evidence="1" id="KW-0175">Coiled coil</keyword>
<accession>A0A0F9F9Y3</accession>
<feature type="non-terminal residue" evidence="3">
    <location>
        <position position="284"/>
    </location>
</feature>
<comment type="caution">
    <text evidence="3">The sequence shown here is derived from an EMBL/GenBank/DDBJ whole genome shotgun (WGS) entry which is preliminary data.</text>
</comment>